<feature type="region of interest" description="Disordered" evidence="9">
    <location>
        <begin position="389"/>
        <end position="436"/>
    </location>
</feature>
<evidence type="ECO:0000256" key="9">
    <source>
        <dbReference type="SAM" id="MobiDB-lite"/>
    </source>
</evidence>
<name>A0ABV8Q6J8_9MICO</name>
<dbReference type="RefSeq" id="WP_390227967.1">
    <property type="nucleotide sequence ID" value="NZ_JBHSCN010000004.1"/>
</dbReference>
<dbReference type="GO" id="GO:0016301">
    <property type="term" value="F:kinase activity"/>
    <property type="evidence" value="ECO:0007669"/>
    <property type="project" value="UniProtKB-KW"/>
</dbReference>
<dbReference type="Proteomes" id="UP001595900">
    <property type="component" value="Unassembled WGS sequence"/>
</dbReference>
<dbReference type="PANTHER" id="PTHR24421:SF10">
    <property type="entry name" value="NITRATE_NITRITE SENSOR PROTEIN NARQ"/>
    <property type="match status" value="1"/>
</dbReference>
<keyword evidence="14" id="KW-1185">Reference proteome</keyword>
<comment type="caution">
    <text evidence="13">The sequence shown here is derived from an EMBL/GenBank/DDBJ whole genome shotgun (WGS) entry which is preliminary data.</text>
</comment>
<dbReference type="Gene3D" id="3.30.565.10">
    <property type="entry name" value="Histidine kinase-like ATPase, C-terminal domain"/>
    <property type="match status" value="1"/>
</dbReference>
<keyword evidence="10" id="KW-0472">Membrane</keyword>
<dbReference type="InterPro" id="IPR050482">
    <property type="entry name" value="Sensor_HK_TwoCompSys"/>
</dbReference>
<reference evidence="14" key="1">
    <citation type="journal article" date="2019" name="Int. J. Syst. Evol. Microbiol.">
        <title>The Global Catalogue of Microorganisms (GCM) 10K type strain sequencing project: providing services to taxonomists for standard genome sequencing and annotation.</title>
        <authorList>
            <consortium name="The Broad Institute Genomics Platform"/>
            <consortium name="The Broad Institute Genome Sequencing Center for Infectious Disease"/>
            <person name="Wu L."/>
            <person name="Ma J."/>
        </authorList>
    </citation>
    <scope>NUCLEOTIDE SEQUENCE [LARGE SCALE GENOMIC DNA]</scope>
    <source>
        <strain evidence="14">CGMCC 1.10363</strain>
    </source>
</reference>
<keyword evidence="10" id="KW-0812">Transmembrane</keyword>
<feature type="transmembrane region" description="Helical" evidence="10">
    <location>
        <begin position="43"/>
        <end position="64"/>
    </location>
</feature>
<evidence type="ECO:0000256" key="4">
    <source>
        <dbReference type="ARBA" id="ARBA00022679"/>
    </source>
</evidence>
<feature type="domain" description="Signal transduction histidine kinase subgroup 3 dimerisation and phosphoacceptor" evidence="12">
    <location>
        <begin position="198"/>
        <end position="263"/>
    </location>
</feature>
<evidence type="ECO:0000313" key="14">
    <source>
        <dbReference type="Proteomes" id="UP001595900"/>
    </source>
</evidence>
<evidence type="ECO:0000256" key="5">
    <source>
        <dbReference type="ARBA" id="ARBA00022741"/>
    </source>
</evidence>
<feature type="compositionally biased region" description="Low complexity" evidence="9">
    <location>
        <begin position="406"/>
        <end position="436"/>
    </location>
</feature>
<evidence type="ECO:0000259" key="12">
    <source>
        <dbReference type="Pfam" id="PF07730"/>
    </source>
</evidence>
<keyword evidence="7" id="KW-0067">ATP-binding</keyword>
<evidence type="ECO:0000259" key="11">
    <source>
        <dbReference type="Pfam" id="PF02518"/>
    </source>
</evidence>
<dbReference type="SUPFAM" id="SSF55874">
    <property type="entry name" value="ATPase domain of HSP90 chaperone/DNA topoisomerase II/histidine kinase"/>
    <property type="match status" value="1"/>
</dbReference>
<feature type="transmembrane region" description="Helical" evidence="10">
    <location>
        <begin position="119"/>
        <end position="140"/>
    </location>
</feature>
<evidence type="ECO:0000256" key="2">
    <source>
        <dbReference type="ARBA" id="ARBA00012438"/>
    </source>
</evidence>
<dbReference type="PANTHER" id="PTHR24421">
    <property type="entry name" value="NITRATE/NITRITE SENSOR PROTEIN NARX-RELATED"/>
    <property type="match status" value="1"/>
</dbReference>
<dbReference type="EC" id="2.7.13.3" evidence="2"/>
<dbReference type="CDD" id="cd16917">
    <property type="entry name" value="HATPase_UhpB-NarQ-NarX-like"/>
    <property type="match status" value="1"/>
</dbReference>
<evidence type="ECO:0000256" key="7">
    <source>
        <dbReference type="ARBA" id="ARBA00022840"/>
    </source>
</evidence>
<dbReference type="Pfam" id="PF02518">
    <property type="entry name" value="HATPase_c"/>
    <property type="match status" value="1"/>
</dbReference>
<feature type="transmembrane region" description="Helical" evidence="10">
    <location>
        <begin position="152"/>
        <end position="169"/>
    </location>
</feature>
<dbReference type="InterPro" id="IPR036890">
    <property type="entry name" value="HATPase_C_sf"/>
</dbReference>
<keyword evidence="8" id="KW-0902">Two-component regulatory system</keyword>
<keyword evidence="3" id="KW-0597">Phosphoprotein</keyword>
<evidence type="ECO:0000256" key="6">
    <source>
        <dbReference type="ARBA" id="ARBA00022777"/>
    </source>
</evidence>
<organism evidence="13 14">
    <name type="scientific">Gryllotalpicola reticulitermitis</name>
    <dbReference type="NCBI Taxonomy" id="1184153"/>
    <lineage>
        <taxon>Bacteria</taxon>
        <taxon>Bacillati</taxon>
        <taxon>Actinomycetota</taxon>
        <taxon>Actinomycetes</taxon>
        <taxon>Micrococcales</taxon>
        <taxon>Microbacteriaceae</taxon>
        <taxon>Gryllotalpicola</taxon>
    </lineage>
</organism>
<feature type="domain" description="Histidine kinase/HSP90-like ATPase" evidence="11">
    <location>
        <begin position="350"/>
        <end position="472"/>
    </location>
</feature>
<keyword evidence="10" id="KW-1133">Transmembrane helix</keyword>
<dbReference type="Gene3D" id="1.20.5.1930">
    <property type="match status" value="1"/>
</dbReference>
<dbReference type="InterPro" id="IPR003594">
    <property type="entry name" value="HATPase_dom"/>
</dbReference>
<evidence type="ECO:0000256" key="10">
    <source>
        <dbReference type="SAM" id="Phobius"/>
    </source>
</evidence>
<feature type="transmembrane region" description="Helical" evidence="10">
    <location>
        <begin position="71"/>
        <end position="89"/>
    </location>
</feature>
<evidence type="ECO:0000256" key="8">
    <source>
        <dbReference type="ARBA" id="ARBA00023012"/>
    </source>
</evidence>
<dbReference type="Pfam" id="PF07730">
    <property type="entry name" value="HisKA_3"/>
    <property type="match status" value="1"/>
</dbReference>
<keyword evidence="6 13" id="KW-0418">Kinase</keyword>
<proteinExistence type="predicted"/>
<keyword evidence="4" id="KW-0808">Transferase</keyword>
<evidence type="ECO:0000313" key="13">
    <source>
        <dbReference type="EMBL" id="MFC4242999.1"/>
    </source>
</evidence>
<accession>A0ABV8Q6J8</accession>
<evidence type="ECO:0000256" key="1">
    <source>
        <dbReference type="ARBA" id="ARBA00000085"/>
    </source>
</evidence>
<dbReference type="InterPro" id="IPR011712">
    <property type="entry name" value="Sig_transdc_His_kin_sub3_dim/P"/>
</dbReference>
<keyword evidence="5" id="KW-0547">Nucleotide-binding</keyword>
<sequence length="478" mass="49992">MTRKSRSATAPRVRTRRWLFWLVVGLVAAALYAVEVPVAVSVYAVPIEVVFVVVAAHVGAIPLAVWRPREASVVAIVAAFVLALISTTGSPAAPWPWAVAPLITQVLALAIVAWKDTWWWAAAAWLVSGAASLLAALILITRMPFAASLTDIVVFANIGVFTIAAAIVVRQLQRTRAQLADERETSESERSRRMMADERARIARELHDVVAHGMSILNVQATSAPYRHPGLPAEVVTEFEQIAAQTRTTLGEMRRLLGVLRSDTPETATAGAAPSLGEADATGADAAETDVLLLGDDPHGTNPTAVLEPQPGLAQLPALIEKARRAGASIEFEPGEATGRPVDDVVGLSAYRIVQEALSNALRHAPGAAITITVTRDSRMLELAIENAPAPRAPQPARRESGPLASAGSLLRGVRGRSGATGETAGSAAASAATASGYGLRGMRERAGAVGGSVEYGPIDGGGWRVDAVLPAHPEGGS</sequence>
<evidence type="ECO:0000256" key="3">
    <source>
        <dbReference type="ARBA" id="ARBA00022553"/>
    </source>
</evidence>
<gene>
    <name evidence="13" type="ORF">ACFOYW_06415</name>
</gene>
<protein>
    <recommendedName>
        <fullName evidence="2">histidine kinase</fullName>
        <ecNumber evidence="2">2.7.13.3</ecNumber>
    </recommendedName>
</protein>
<comment type="catalytic activity">
    <reaction evidence="1">
        <text>ATP + protein L-histidine = ADP + protein N-phospho-L-histidine.</text>
        <dbReference type="EC" id="2.7.13.3"/>
    </reaction>
</comment>
<dbReference type="EMBL" id="JBHSCN010000004">
    <property type="protein sequence ID" value="MFC4242999.1"/>
    <property type="molecule type" value="Genomic_DNA"/>
</dbReference>